<feature type="compositionally biased region" description="Low complexity" evidence="1">
    <location>
        <begin position="23"/>
        <end position="33"/>
    </location>
</feature>
<dbReference type="GeneID" id="62230632"/>
<feature type="compositionally biased region" description="Basic and acidic residues" evidence="1">
    <location>
        <begin position="182"/>
        <end position="200"/>
    </location>
</feature>
<keyword evidence="3" id="KW-1185">Reference proteome</keyword>
<organism evidence="2 3">
    <name type="scientific">Botrytis deweyae</name>
    <dbReference type="NCBI Taxonomy" id="2478750"/>
    <lineage>
        <taxon>Eukaryota</taxon>
        <taxon>Fungi</taxon>
        <taxon>Dikarya</taxon>
        <taxon>Ascomycota</taxon>
        <taxon>Pezizomycotina</taxon>
        <taxon>Leotiomycetes</taxon>
        <taxon>Helotiales</taxon>
        <taxon>Sclerotiniaceae</taxon>
        <taxon>Botrytis</taxon>
    </lineage>
</organism>
<comment type="caution">
    <text evidence="2">The sequence shown here is derived from an EMBL/GenBank/DDBJ whole genome shotgun (WGS) entry which is preliminary data.</text>
</comment>
<feature type="compositionally biased region" description="Basic and acidic residues" evidence="1">
    <location>
        <begin position="34"/>
        <end position="57"/>
    </location>
</feature>
<evidence type="ECO:0000256" key="1">
    <source>
        <dbReference type="SAM" id="MobiDB-lite"/>
    </source>
</evidence>
<feature type="compositionally biased region" description="Basic and acidic residues" evidence="1">
    <location>
        <begin position="237"/>
        <end position="247"/>
    </location>
</feature>
<feature type="compositionally biased region" description="Basic and acidic residues" evidence="1">
    <location>
        <begin position="150"/>
        <end position="168"/>
    </location>
</feature>
<gene>
    <name evidence="2" type="ORF">EAE98_003858</name>
</gene>
<dbReference type="Proteomes" id="UP000783213">
    <property type="component" value="Unassembled WGS sequence"/>
</dbReference>
<dbReference type="RefSeq" id="XP_038811951.1">
    <property type="nucleotide sequence ID" value="XM_038951478.1"/>
</dbReference>
<accession>A0ABQ7ISR5</accession>
<evidence type="ECO:0000313" key="2">
    <source>
        <dbReference type="EMBL" id="KAF7932559.1"/>
    </source>
</evidence>
<feature type="compositionally biased region" description="Polar residues" evidence="1">
    <location>
        <begin position="58"/>
        <end position="86"/>
    </location>
</feature>
<feature type="region of interest" description="Disordered" evidence="1">
    <location>
        <begin position="1"/>
        <end position="105"/>
    </location>
</feature>
<reference evidence="2 3" key="1">
    <citation type="journal article" date="2020" name="Genome Biol. Evol.">
        <title>Comparative genomics of Sclerotiniaceae.</title>
        <authorList>
            <person name="Valero Jimenez C.A."/>
            <person name="Steentjes M."/>
            <person name="Scholten O.E."/>
            <person name="Van Kan J.A.L."/>
        </authorList>
    </citation>
    <scope>NUCLEOTIDE SEQUENCE [LARGE SCALE GENOMIC DNA]</scope>
    <source>
        <strain evidence="2 3">B1</strain>
    </source>
</reference>
<evidence type="ECO:0000313" key="3">
    <source>
        <dbReference type="Proteomes" id="UP000783213"/>
    </source>
</evidence>
<sequence>MTTQSGKDPLRRETSSHEHNDYLTESLNESTSSSRRDRISQKKKALEEKRHNYEKKYGSTTSQKPSSSKISGQDPPQNKLGKSSSYGWGEIKDSPADSSEGEGGVHWLDALLAENLSPAEFSDRIKERNAQPDPDIEYLKQLNAELDATMQRHKEKAAEILKKKEELSALKSTGKPPRRAGRPGDRTSSENEYQRVEGERSRRKREYGEPPQPFDWFTPEVRNVNGGNANGYEDMDDWGKPTHKESQDPVIQAADEVEPTKPSDSDKSNEHENAEDWWKPFQRAPREPVTTTPKDPARAKSSTKSVKWGEGLGAGGKHIQPFAGGRLPFHNEPESPIDAAERLENQLRANEDYKHKSRYKSPTVMDFEEPLVSSKQYKIKKSTPLHDKAVQNAPLPDPSAARINPHSQNDHAGKLSWMEIAIIVVIGMLLGRLALTITGVTSEKQDISGSLKWGLGKTVE</sequence>
<protein>
    <submittedName>
        <fullName evidence="2">Uncharacterized protein</fullName>
    </submittedName>
</protein>
<feature type="compositionally biased region" description="Basic and acidic residues" evidence="1">
    <location>
        <begin position="8"/>
        <end position="22"/>
    </location>
</feature>
<dbReference type="EMBL" id="RCSX01000007">
    <property type="protein sequence ID" value="KAF7932559.1"/>
    <property type="molecule type" value="Genomic_DNA"/>
</dbReference>
<name>A0ABQ7ISR5_9HELO</name>
<feature type="compositionally biased region" description="Basic and acidic residues" evidence="1">
    <location>
        <begin position="258"/>
        <end position="278"/>
    </location>
</feature>
<feature type="region of interest" description="Disordered" evidence="1">
    <location>
        <begin position="149"/>
        <end position="313"/>
    </location>
</feature>
<proteinExistence type="predicted"/>